<protein>
    <recommendedName>
        <fullName evidence="4">WD domain, G-beta repeat protein</fullName>
    </recommendedName>
</protein>
<dbReference type="PROSITE" id="PS50082">
    <property type="entry name" value="WD_REPEATS_2"/>
    <property type="match status" value="2"/>
</dbReference>
<feature type="repeat" description="WD" evidence="1">
    <location>
        <begin position="246"/>
        <end position="287"/>
    </location>
</feature>
<dbReference type="EMBL" id="CAJJDN010000025">
    <property type="protein sequence ID" value="CAD8069655.1"/>
    <property type="molecule type" value="Genomic_DNA"/>
</dbReference>
<keyword evidence="1" id="KW-0853">WD repeat</keyword>
<sequence length="515" mass="60646">MNEQETIPNRIACIDCVPENFIKYTKLEKIYENWQQFTIILESSIRQIQDNYNCNKIEKIQLLQNLKNNCNLFLDQEISVLNSCSIEILESKSQYISLIRKDWQSLTQEEIIQIANILSQTNSFEKIIKKIECEILQDIFQQNEIIENQFKDGKQQIIEYFQKIQLNQIKVKQLDQQLMEKSQLTQRDQVNLKKQINYQLFCSIEDEEINSLEFNKENSLLVTGYNSGIIRVYEFQQSNIKLIQELNEHDEFVCCLQFMHKQISFLSGSLDCSIIIWKVNNQQQWYSSQRLVEHTGCINCIISNFNEDLILSCSFDNTIKCWIQDQQSNWICHQSLNDHSSAVSSLSLNESQNQFISSSNDKTILIYQQQQLNDQLWILKQIIQVEQLGFRLCFINDKLFTFQKQYSDYLDIYELKNKEFTNTIQVSVQGIGECWLYFSQKFIKSKNILINKNGCFLNILQLNDTGQFFNVQQIKFKTNNFFGGISGDGEFLITWDDVTSQIQIRILNEHSLSST</sequence>
<dbReference type="PROSITE" id="PS50294">
    <property type="entry name" value="WD_REPEATS_REGION"/>
    <property type="match status" value="1"/>
</dbReference>
<organism evidence="2 3">
    <name type="scientific">Paramecium sonneborni</name>
    <dbReference type="NCBI Taxonomy" id="65129"/>
    <lineage>
        <taxon>Eukaryota</taxon>
        <taxon>Sar</taxon>
        <taxon>Alveolata</taxon>
        <taxon>Ciliophora</taxon>
        <taxon>Intramacronucleata</taxon>
        <taxon>Oligohymenophorea</taxon>
        <taxon>Peniculida</taxon>
        <taxon>Parameciidae</taxon>
        <taxon>Paramecium</taxon>
    </lineage>
</organism>
<gene>
    <name evidence="2" type="ORF">PSON_ATCC_30995.1.T0250391</name>
</gene>
<evidence type="ECO:0000313" key="3">
    <source>
        <dbReference type="Proteomes" id="UP000692954"/>
    </source>
</evidence>
<accession>A0A8S1LUG1</accession>
<dbReference type="InterPro" id="IPR001680">
    <property type="entry name" value="WD40_rpt"/>
</dbReference>
<feature type="repeat" description="WD" evidence="1">
    <location>
        <begin position="336"/>
        <end position="368"/>
    </location>
</feature>
<dbReference type="SMART" id="SM00320">
    <property type="entry name" value="WD40"/>
    <property type="match status" value="4"/>
</dbReference>
<dbReference type="Proteomes" id="UP000692954">
    <property type="component" value="Unassembled WGS sequence"/>
</dbReference>
<dbReference type="Pfam" id="PF00400">
    <property type="entry name" value="WD40"/>
    <property type="match status" value="3"/>
</dbReference>
<dbReference type="GO" id="GO:0016226">
    <property type="term" value="P:iron-sulfur cluster assembly"/>
    <property type="evidence" value="ECO:0007669"/>
    <property type="project" value="TreeGrafter"/>
</dbReference>
<dbReference type="OrthoDB" id="406844at2759"/>
<evidence type="ECO:0000256" key="1">
    <source>
        <dbReference type="PROSITE-ProRule" id="PRU00221"/>
    </source>
</evidence>
<name>A0A8S1LUG1_9CILI</name>
<evidence type="ECO:0000313" key="2">
    <source>
        <dbReference type="EMBL" id="CAD8069655.1"/>
    </source>
</evidence>
<dbReference type="GO" id="GO:0097361">
    <property type="term" value="C:cytosolic [4Fe-4S] assembly targeting complex"/>
    <property type="evidence" value="ECO:0007669"/>
    <property type="project" value="TreeGrafter"/>
</dbReference>
<dbReference type="AlphaFoldDB" id="A0A8S1LUG1"/>
<keyword evidence="3" id="KW-1185">Reference proteome</keyword>
<reference evidence="2" key="1">
    <citation type="submission" date="2021-01" db="EMBL/GenBank/DDBJ databases">
        <authorList>
            <consortium name="Genoscope - CEA"/>
            <person name="William W."/>
        </authorList>
    </citation>
    <scope>NUCLEOTIDE SEQUENCE</scope>
</reference>
<dbReference type="PANTHER" id="PTHR19920">
    <property type="entry name" value="WD40 PROTEIN CIAO1"/>
    <property type="match status" value="1"/>
</dbReference>
<dbReference type="PANTHER" id="PTHR19920:SF0">
    <property type="entry name" value="CYTOSOLIC IRON-SULFUR PROTEIN ASSEMBLY PROTEIN CIAO1-RELATED"/>
    <property type="match status" value="1"/>
</dbReference>
<evidence type="ECO:0008006" key="4">
    <source>
        <dbReference type="Google" id="ProtNLM"/>
    </source>
</evidence>
<proteinExistence type="predicted"/>
<comment type="caution">
    <text evidence="2">The sequence shown here is derived from an EMBL/GenBank/DDBJ whole genome shotgun (WGS) entry which is preliminary data.</text>
</comment>